<dbReference type="OrthoDB" id="9998495at2759"/>
<organism evidence="1 2">
    <name type="scientific">Triparma retinervis</name>
    <dbReference type="NCBI Taxonomy" id="2557542"/>
    <lineage>
        <taxon>Eukaryota</taxon>
        <taxon>Sar</taxon>
        <taxon>Stramenopiles</taxon>
        <taxon>Ochrophyta</taxon>
        <taxon>Bolidophyceae</taxon>
        <taxon>Parmales</taxon>
        <taxon>Triparmaceae</taxon>
        <taxon>Triparma</taxon>
    </lineage>
</organism>
<dbReference type="SUPFAM" id="SSF69118">
    <property type="entry name" value="AhpD-like"/>
    <property type="match status" value="1"/>
</dbReference>
<dbReference type="Proteomes" id="UP001165082">
    <property type="component" value="Unassembled WGS sequence"/>
</dbReference>
<accession>A0A9W7DK83</accession>
<dbReference type="AlphaFoldDB" id="A0A9W7DK83"/>
<dbReference type="InterPro" id="IPR029032">
    <property type="entry name" value="AhpD-like"/>
</dbReference>
<protein>
    <submittedName>
        <fullName evidence="1">Uncharacterized protein</fullName>
    </submittedName>
</protein>
<name>A0A9W7DK83_9STRA</name>
<dbReference type="Gene3D" id="1.20.1290.10">
    <property type="entry name" value="AhpD-like"/>
    <property type="match status" value="1"/>
</dbReference>
<dbReference type="EMBL" id="BRXZ01001792">
    <property type="protein sequence ID" value="GMH46534.1"/>
    <property type="molecule type" value="Genomic_DNA"/>
</dbReference>
<reference evidence="1" key="1">
    <citation type="submission" date="2022-07" db="EMBL/GenBank/DDBJ databases">
        <title>Genome analysis of Parmales, a sister group of diatoms, reveals the evolutionary specialization of diatoms from phago-mixotrophs to photoautotrophs.</title>
        <authorList>
            <person name="Ban H."/>
            <person name="Sato S."/>
            <person name="Yoshikawa S."/>
            <person name="Kazumasa Y."/>
            <person name="Nakamura Y."/>
            <person name="Ichinomiya M."/>
            <person name="Saitoh K."/>
            <person name="Sato N."/>
            <person name="Blanc-Mathieu R."/>
            <person name="Endo H."/>
            <person name="Kuwata A."/>
            <person name="Ogata H."/>
        </authorList>
    </citation>
    <scope>NUCLEOTIDE SEQUENCE</scope>
</reference>
<feature type="non-terminal residue" evidence="1">
    <location>
        <position position="1"/>
    </location>
</feature>
<proteinExistence type="predicted"/>
<sequence length="114" mass="12224">KEALDKGVGRDVVGGIWEEMKRVKGGDWGPGGIERIAGMVQGTKDKAMVTFVATLLQGGGEVKDEVYEGAVETMGIKKVVEAVGIVGYYTYVAMTLKCFRVKPEVSNLDDLGLL</sequence>
<comment type="caution">
    <text evidence="1">The sequence shown here is derived from an EMBL/GenBank/DDBJ whole genome shotgun (WGS) entry which is preliminary data.</text>
</comment>
<evidence type="ECO:0000313" key="1">
    <source>
        <dbReference type="EMBL" id="GMH46534.1"/>
    </source>
</evidence>
<evidence type="ECO:0000313" key="2">
    <source>
        <dbReference type="Proteomes" id="UP001165082"/>
    </source>
</evidence>
<gene>
    <name evidence="1" type="ORF">TrRE_jg9685</name>
</gene>
<keyword evidence="2" id="KW-1185">Reference proteome</keyword>